<proteinExistence type="predicted"/>
<sequence length="224" mass="25561">MKPRPYGEQWRGLKGYRVVEGADEYAHVFGGEDGDVPICKLCGTKMHQIICFDLKDPRLSELKTEGLSRLPFVSCLNCAMVWEPQYFQLSNEGRALHVLRQDNTENWTEDDEDRLLVPLPKTRLKLVEMKIDDIPLDEAHYDTAYDLFGTEYICRLLGAPLYNDVPQNLACPKCKGDMMYVGALTEDLGEPDLISVTSFLFGEMVLYFYLCQNCLVLKTEIQGT</sequence>
<organism evidence="1 2">
    <name type="scientific">Fictibacillus iocasae</name>
    <dbReference type="NCBI Taxonomy" id="2715437"/>
    <lineage>
        <taxon>Bacteria</taxon>
        <taxon>Bacillati</taxon>
        <taxon>Bacillota</taxon>
        <taxon>Bacilli</taxon>
        <taxon>Bacillales</taxon>
        <taxon>Fictibacillaceae</taxon>
        <taxon>Fictibacillus</taxon>
    </lineage>
</organism>
<dbReference type="Proteomes" id="UP001596549">
    <property type="component" value="Unassembled WGS sequence"/>
</dbReference>
<name>A0ABW2NT61_9BACL</name>
<evidence type="ECO:0008006" key="3">
    <source>
        <dbReference type="Google" id="ProtNLM"/>
    </source>
</evidence>
<evidence type="ECO:0000313" key="2">
    <source>
        <dbReference type="Proteomes" id="UP001596549"/>
    </source>
</evidence>
<gene>
    <name evidence="1" type="ORF">ACFQPF_12060</name>
</gene>
<reference evidence="2" key="1">
    <citation type="journal article" date="2019" name="Int. J. Syst. Evol. Microbiol.">
        <title>The Global Catalogue of Microorganisms (GCM) 10K type strain sequencing project: providing services to taxonomists for standard genome sequencing and annotation.</title>
        <authorList>
            <consortium name="The Broad Institute Genomics Platform"/>
            <consortium name="The Broad Institute Genome Sequencing Center for Infectious Disease"/>
            <person name="Wu L."/>
            <person name="Ma J."/>
        </authorList>
    </citation>
    <scope>NUCLEOTIDE SEQUENCE [LARGE SCALE GENOMIC DNA]</scope>
    <source>
        <strain evidence="2">NBRC 106396</strain>
    </source>
</reference>
<dbReference type="EMBL" id="JBHTCP010000039">
    <property type="protein sequence ID" value="MFC7372408.1"/>
    <property type="molecule type" value="Genomic_DNA"/>
</dbReference>
<comment type="caution">
    <text evidence="1">The sequence shown here is derived from an EMBL/GenBank/DDBJ whole genome shotgun (WGS) entry which is preliminary data.</text>
</comment>
<keyword evidence="2" id="KW-1185">Reference proteome</keyword>
<dbReference type="RefSeq" id="WP_379749960.1">
    <property type="nucleotide sequence ID" value="NZ_JBHTCP010000039.1"/>
</dbReference>
<accession>A0ABW2NT61</accession>
<evidence type="ECO:0000313" key="1">
    <source>
        <dbReference type="EMBL" id="MFC7372408.1"/>
    </source>
</evidence>
<protein>
    <recommendedName>
        <fullName evidence="3">DUF1963 domain-containing protein</fullName>
    </recommendedName>
</protein>